<reference evidence="2" key="1">
    <citation type="submission" date="2018-12" db="EMBL/GenBank/DDBJ databases">
        <title>Tengunoibacter tsumagoiensis gen. nov., sp. nov., Dictyobacter kobayashii sp. nov., D. alpinus sp. nov., and D. joshuensis sp. nov. and description of Dictyobacteraceae fam. nov. within the order Ktedonobacterales isolated from Tengu-no-mugimeshi.</title>
        <authorList>
            <person name="Wang C.M."/>
            <person name="Zheng Y."/>
            <person name="Sakai Y."/>
            <person name="Toyoda A."/>
            <person name="Minakuchi Y."/>
            <person name="Abe K."/>
            <person name="Yokota A."/>
            <person name="Yabe S."/>
        </authorList>
    </citation>
    <scope>NUCLEOTIDE SEQUENCE [LARGE SCALE GENOMIC DNA]</scope>
    <source>
        <strain evidence="2">S-27</strain>
    </source>
</reference>
<dbReference type="SUPFAM" id="SSF89372">
    <property type="entry name" value="Fucose-specific lectin"/>
    <property type="match status" value="2"/>
</dbReference>
<organism evidence="1 2">
    <name type="scientific">Dictyobacter aurantiacus</name>
    <dbReference type="NCBI Taxonomy" id="1936993"/>
    <lineage>
        <taxon>Bacteria</taxon>
        <taxon>Bacillati</taxon>
        <taxon>Chloroflexota</taxon>
        <taxon>Ktedonobacteria</taxon>
        <taxon>Ktedonobacterales</taxon>
        <taxon>Dictyobacteraceae</taxon>
        <taxon>Dictyobacter</taxon>
    </lineage>
</organism>
<protein>
    <submittedName>
        <fullName evidence="1">Uncharacterized protein</fullName>
    </submittedName>
</protein>
<proteinExistence type="predicted"/>
<dbReference type="EMBL" id="BIFQ01000002">
    <property type="protein sequence ID" value="GCE08466.1"/>
    <property type="molecule type" value="Genomic_DNA"/>
</dbReference>
<keyword evidence="2" id="KW-1185">Reference proteome</keyword>
<sequence length="660" mass="71415">MGGNQQQTSWAVLLCKFKDDQSETPVPNYQEVCERFFTRADGSFNAVRFFSDMSHRSVDLSGSMVFGWFTLDVNVNDVVPPTDPPPPGWTPTKSQSDMMVLAKQAAINAGIALDTFFGIVLIMNVATGWAQGGPTGVFADWRRVDGRNFDGSLGPRAIGGGNGTEIFGQEMGHRYGLGHSRRDGTTNDYQDPWDIMSTDRANSVPDPDYCARGPGLNAWNMRGRGWLDESRVWKPQSLVFDQVVELRPLHQRDLSGWLAAELLPNDGDGGHGRYLIEFRLKEAWDAGIPRSAVFVHRFLSATEDNDGWPHSYIMSGTNGNQDLVEGDIFAPAVNGAPRVEVLKIDENNKIATVQLSFAATLKGLPAMAASGNRTVAVTTTPDGRLVWTSWELGSSGTWTDVNINGPSRATNVAPAVSFRTTEGGTSVWLAIKDSGNNQIYETLQQPGGNFGAWTLIPGVSTNVSPAVSDGNLAVGYPIMAIVAAPPDDSTYINVDLVDQPISPPPPGYWKAVTPSLFTTMAPALTIVDQGRYMFLAVTAINFESANSRIIINQGNPYTPDQLVGWNSASFDSNLPPAMAAANNRTVIVAVDPSGAIFYDWWDLGGGPHGWVPMGDDVRTKVAPAVALVDDGKYMFVYAQGLDGRLYLNQANVGGSIIGWR</sequence>
<evidence type="ECO:0000313" key="1">
    <source>
        <dbReference type="EMBL" id="GCE08466.1"/>
    </source>
</evidence>
<accession>A0A401ZNZ2</accession>
<name>A0A401ZNZ2_9CHLR</name>
<dbReference type="Proteomes" id="UP000287224">
    <property type="component" value="Unassembled WGS sequence"/>
</dbReference>
<dbReference type="AlphaFoldDB" id="A0A401ZNZ2"/>
<comment type="caution">
    <text evidence="1">The sequence shown here is derived from an EMBL/GenBank/DDBJ whole genome shotgun (WGS) entry which is preliminary data.</text>
</comment>
<evidence type="ECO:0000313" key="2">
    <source>
        <dbReference type="Proteomes" id="UP000287224"/>
    </source>
</evidence>
<gene>
    <name evidence="1" type="ORF">KDAU_57950</name>
</gene>